<organism evidence="1 2">
    <name type="scientific">Aureispira anguillae</name>
    <dbReference type="NCBI Taxonomy" id="2864201"/>
    <lineage>
        <taxon>Bacteria</taxon>
        <taxon>Pseudomonadati</taxon>
        <taxon>Bacteroidota</taxon>
        <taxon>Saprospiria</taxon>
        <taxon>Saprospirales</taxon>
        <taxon>Saprospiraceae</taxon>
        <taxon>Aureispira</taxon>
    </lineage>
</organism>
<proteinExistence type="predicted"/>
<evidence type="ECO:0000313" key="2">
    <source>
        <dbReference type="Proteomes" id="UP001060919"/>
    </source>
</evidence>
<reference evidence="1" key="1">
    <citation type="submission" date="2022-09" db="EMBL/GenBank/DDBJ databases">
        <title>Aureispira anguillicida sp. nov., isolated from Leptocephalus of Japanese eel Anguilla japonica.</title>
        <authorList>
            <person name="Yuasa K."/>
            <person name="Mekata T."/>
            <person name="Ikunari K."/>
        </authorList>
    </citation>
    <scope>NUCLEOTIDE SEQUENCE</scope>
    <source>
        <strain evidence="1">EL160426</strain>
    </source>
</reference>
<dbReference type="Proteomes" id="UP001060919">
    <property type="component" value="Chromosome"/>
</dbReference>
<dbReference type="KEGG" id="aup:AsAng_0060570"/>
<gene>
    <name evidence="1" type="ORF">AsAng_0060570</name>
</gene>
<protein>
    <submittedName>
        <fullName evidence="1">Uncharacterized protein</fullName>
    </submittedName>
</protein>
<dbReference type="AlphaFoldDB" id="A0A915YM29"/>
<evidence type="ECO:0000313" key="1">
    <source>
        <dbReference type="EMBL" id="BDS15273.1"/>
    </source>
</evidence>
<accession>A0A915YM29</accession>
<sequence>MFYIKISYFGANLKLYFVYNNFSEDLFTFFAFIEAQLG</sequence>
<name>A0A915YM29_9BACT</name>
<keyword evidence="2" id="KW-1185">Reference proteome</keyword>
<dbReference type="EMBL" id="AP026867">
    <property type="protein sequence ID" value="BDS15273.1"/>
    <property type="molecule type" value="Genomic_DNA"/>
</dbReference>